<keyword evidence="4" id="KW-1185">Reference proteome</keyword>
<dbReference type="InterPro" id="IPR008258">
    <property type="entry name" value="Transglycosylase_SLT_dom_1"/>
</dbReference>
<accession>A0ABM7X9W9</accession>
<sequence>MASVVALAMSCGLAADLDLLAAIVRVESGGDPLALAVNGGVELVRQPRDRGEASAMARWLAERGYSFDAGLGQVNSANFARLGLDAKSVFEPCTNLRAASAVLEECRGRAERRYGPGERARAAALSCYNTGHFTRGLANGYVASVRAALAQKALPPAVRSARRERARPLPAAPKSDPSHDAFQFALADAFGEAKPRR</sequence>
<dbReference type="SUPFAM" id="SSF53955">
    <property type="entry name" value="Lysozyme-like"/>
    <property type="match status" value="1"/>
</dbReference>
<protein>
    <recommendedName>
        <fullName evidence="2">Transglycosylase SLT domain-containing protein</fullName>
    </recommendedName>
</protein>
<dbReference type="EMBL" id="AP025592">
    <property type="protein sequence ID" value="BDG08639.1"/>
    <property type="molecule type" value="Genomic_DNA"/>
</dbReference>
<proteinExistence type="predicted"/>
<feature type="region of interest" description="Disordered" evidence="1">
    <location>
        <begin position="156"/>
        <end position="179"/>
    </location>
</feature>
<dbReference type="Gene3D" id="1.10.530.10">
    <property type="match status" value="1"/>
</dbReference>
<dbReference type="Proteomes" id="UP001162734">
    <property type="component" value="Chromosome"/>
</dbReference>
<dbReference type="InterPro" id="IPR023346">
    <property type="entry name" value="Lysozyme-like_dom_sf"/>
</dbReference>
<feature type="domain" description="Transglycosylase SLT" evidence="2">
    <location>
        <begin position="15"/>
        <end position="138"/>
    </location>
</feature>
<dbReference type="CDD" id="cd16892">
    <property type="entry name" value="LT_VirB1-like"/>
    <property type="match status" value="1"/>
</dbReference>
<reference evidence="4" key="1">
    <citation type="journal article" date="2022" name="Int. J. Syst. Evol. Microbiol.">
        <title>Anaeromyxobacter oryzae sp. nov., Anaeromyxobacter diazotrophicus sp. nov. and Anaeromyxobacter paludicola sp. nov., isolated from paddy soils.</title>
        <authorList>
            <person name="Itoh H."/>
            <person name="Xu Z."/>
            <person name="Mise K."/>
            <person name="Masuda Y."/>
            <person name="Ushijima N."/>
            <person name="Hayakawa C."/>
            <person name="Shiratori Y."/>
            <person name="Senoo K."/>
        </authorList>
    </citation>
    <scope>NUCLEOTIDE SEQUENCE [LARGE SCALE GENOMIC DNA]</scope>
    <source>
        <strain evidence="4">Red630</strain>
    </source>
</reference>
<evidence type="ECO:0000259" key="2">
    <source>
        <dbReference type="Pfam" id="PF01464"/>
    </source>
</evidence>
<evidence type="ECO:0000313" key="3">
    <source>
        <dbReference type="EMBL" id="BDG08639.1"/>
    </source>
</evidence>
<dbReference type="RefSeq" id="WP_248345823.1">
    <property type="nucleotide sequence ID" value="NZ_AP025592.1"/>
</dbReference>
<evidence type="ECO:0000256" key="1">
    <source>
        <dbReference type="SAM" id="MobiDB-lite"/>
    </source>
</evidence>
<gene>
    <name evidence="3" type="ORF">AMPC_17520</name>
</gene>
<dbReference type="Pfam" id="PF01464">
    <property type="entry name" value="SLT"/>
    <property type="match status" value="1"/>
</dbReference>
<name>A0ABM7X9W9_9BACT</name>
<evidence type="ECO:0000313" key="4">
    <source>
        <dbReference type="Proteomes" id="UP001162734"/>
    </source>
</evidence>
<organism evidence="3 4">
    <name type="scientific">Anaeromyxobacter paludicola</name>
    <dbReference type="NCBI Taxonomy" id="2918171"/>
    <lineage>
        <taxon>Bacteria</taxon>
        <taxon>Pseudomonadati</taxon>
        <taxon>Myxococcota</taxon>
        <taxon>Myxococcia</taxon>
        <taxon>Myxococcales</taxon>
        <taxon>Cystobacterineae</taxon>
        <taxon>Anaeromyxobacteraceae</taxon>
        <taxon>Anaeromyxobacter</taxon>
    </lineage>
</organism>